<feature type="transmembrane region" description="Helical" evidence="1">
    <location>
        <begin position="127"/>
        <end position="148"/>
    </location>
</feature>
<dbReference type="Proteomes" id="UP000738826">
    <property type="component" value="Unassembled WGS sequence"/>
</dbReference>
<dbReference type="AlphaFoldDB" id="A0A8J8CE57"/>
<comment type="caution">
    <text evidence="2">The sequence shown here is derived from an EMBL/GenBank/DDBJ whole genome shotgun (WGS) entry which is preliminary data.</text>
</comment>
<sequence length="173" mass="20023">MPIAKNITEVIGDSARYLLILFIGFLFIKIYFPQAERYIDLNLFLIIVILLLIIAILLEKKFIPERYKEYAEDEAEMANEGNVKDTLDVDDSGKISLTKKEILYVAAISILGMVLIYYALFLNYKLLPVYLLLLLSVTAGLLIAFLSYETMKEDKKKMNNRMKRNLNQEIQEI</sequence>
<evidence type="ECO:0000313" key="3">
    <source>
        <dbReference type="EMBL" id="NCS91606.1"/>
    </source>
</evidence>
<gene>
    <name evidence="3" type="ORF">GW779_04240</name>
    <name evidence="2" type="ORF">GW910_00875</name>
</gene>
<feature type="transmembrane region" description="Helical" evidence="1">
    <location>
        <begin position="102"/>
        <end position="121"/>
    </location>
</feature>
<evidence type="ECO:0000313" key="2">
    <source>
        <dbReference type="EMBL" id="NCN64620.1"/>
    </source>
</evidence>
<feature type="transmembrane region" description="Helical" evidence="1">
    <location>
        <begin position="15"/>
        <end position="32"/>
    </location>
</feature>
<reference evidence="2" key="1">
    <citation type="submission" date="2019-11" db="EMBL/GenBank/DDBJ databases">
        <title>Lipid analysis of CO2-rich subsurface aquifers suggests an autotrophy-based deep biosphere with lysolipids enriched in CPR bacteria.</title>
        <authorList>
            <person name="Probst A.J."/>
            <person name="Elling F.J."/>
            <person name="Castelle C.J."/>
            <person name="Zhu Q."/>
            <person name="Elvert M."/>
            <person name="Birarda G."/>
            <person name="Holman H.-Y."/>
            <person name="Lane K.R."/>
            <person name="Ladd B."/>
            <person name="Ryan M.C."/>
            <person name="Woyke T."/>
            <person name="Hinrichs K.-U."/>
            <person name="Banfield J.F."/>
        </authorList>
    </citation>
    <scope>NUCLEOTIDE SEQUENCE</scope>
    <source>
        <strain evidence="2">CG_2015-01_33_1645</strain>
        <strain evidence="3">CG_2015-04_33_537</strain>
    </source>
</reference>
<protein>
    <submittedName>
        <fullName evidence="2">DUF788 domain-containing protein</fullName>
    </submittedName>
</protein>
<dbReference type="EMBL" id="JAACVF010000021">
    <property type="protein sequence ID" value="NCN64620.1"/>
    <property type="molecule type" value="Genomic_DNA"/>
</dbReference>
<organism evidence="2 4">
    <name type="scientific">Candidatus Altarchaeum hamiconexum</name>
    <dbReference type="NCBI Taxonomy" id="1803513"/>
    <lineage>
        <taxon>Archaea</taxon>
        <taxon>Candidatus Altarchaeota</taxon>
        <taxon>Candidatus Altiarchaeia</taxon>
        <taxon>Candidatus Altarchaeales</taxon>
        <taxon>Candidatus Altarchaeaceae</taxon>
        <taxon>Candidatus Altarchaeum</taxon>
    </lineage>
</organism>
<dbReference type="Proteomes" id="UP000768163">
    <property type="component" value="Unassembled WGS sequence"/>
</dbReference>
<accession>A0A8J8CE57</accession>
<keyword evidence="1" id="KW-0812">Transmembrane</keyword>
<evidence type="ECO:0000313" key="4">
    <source>
        <dbReference type="Proteomes" id="UP000768163"/>
    </source>
</evidence>
<feature type="transmembrane region" description="Helical" evidence="1">
    <location>
        <begin position="38"/>
        <end position="58"/>
    </location>
</feature>
<evidence type="ECO:0000256" key="1">
    <source>
        <dbReference type="SAM" id="Phobius"/>
    </source>
</evidence>
<proteinExistence type="predicted"/>
<keyword evidence="1" id="KW-0472">Membrane</keyword>
<keyword evidence="1" id="KW-1133">Transmembrane helix</keyword>
<dbReference type="EMBL" id="JAACQH010000089">
    <property type="protein sequence ID" value="NCS91606.1"/>
    <property type="molecule type" value="Genomic_DNA"/>
</dbReference>
<name>A0A8J8CE57_9ARCH</name>